<feature type="transmembrane region" description="Helical" evidence="3">
    <location>
        <begin position="38"/>
        <end position="61"/>
    </location>
</feature>
<evidence type="ECO:0000256" key="3">
    <source>
        <dbReference type="SAM" id="Phobius"/>
    </source>
</evidence>
<dbReference type="Pfam" id="PF03816">
    <property type="entry name" value="LytR_cpsA_psr"/>
    <property type="match status" value="1"/>
</dbReference>
<dbReference type="PANTHER" id="PTHR33392">
    <property type="entry name" value="POLYISOPRENYL-TEICHOIC ACID--PEPTIDOGLYCAN TEICHOIC ACID TRANSFERASE TAGU"/>
    <property type="match status" value="1"/>
</dbReference>
<keyword evidence="6" id="KW-1185">Reference proteome</keyword>
<dbReference type="AlphaFoldDB" id="A0A6F8XZ30"/>
<evidence type="ECO:0000256" key="2">
    <source>
        <dbReference type="SAM" id="MobiDB-lite"/>
    </source>
</evidence>
<dbReference type="Proteomes" id="UP000502508">
    <property type="component" value="Chromosome"/>
</dbReference>
<dbReference type="NCBIfam" id="TIGR00350">
    <property type="entry name" value="lytR_cpsA_psr"/>
    <property type="match status" value="1"/>
</dbReference>
<dbReference type="PANTHER" id="PTHR33392:SF6">
    <property type="entry name" value="POLYISOPRENYL-TEICHOIC ACID--PEPTIDOGLYCAN TEICHOIC ACID TRANSFERASE TAGU"/>
    <property type="match status" value="1"/>
</dbReference>
<reference evidence="5 6" key="1">
    <citation type="submission" date="2020-03" db="EMBL/GenBank/DDBJ databases">
        <title>Whole genome shotgun sequence of Phytohabitans flavus NBRC 107702.</title>
        <authorList>
            <person name="Komaki H."/>
            <person name="Tamura T."/>
        </authorList>
    </citation>
    <scope>NUCLEOTIDE SEQUENCE [LARGE SCALE GENOMIC DNA]</scope>
    <source>
        <strain evidence="5 6">NBRC 107702</strain>
    </source>
</reference>
<keyword evidence="3" id="KW-0812">Transmembrane</keyword>
<feature type="region of interest" description="Disordered" evidence="2">
    <location>
        <begin position="1"/>
        <end position="31"/>
    </location>
</feature>
<organism evidence="5 6">
    <name type="scientific">Phytohabitans flavus</name>
    <dbReference type="NCBI Taxonomy" id="1076124"/>
    <lineage>
        <taxon>Bacteria</taxon>
        <taxon>Bacillati</taxon>
        <taxon>Actinomycetota</taxon>
        <taxon>Actinomycetes</taxon>
        <taxon>Micromonosporales</taxon>
        <taxon>Micromonosporaceae</taxon>
    </lineage>
</organism>
<accession>A0A6F8XZ30</accession>
<evidence type="ECO:0000313" key="5">
    <source>
        <dbReference type="EMBL" id="BCB79106.1"/>
    </source>
</evidence>
<name>A0A6F8XZ30_9ACTN</name>
<feature type="domain" description="Cell envelope-related transcriptional attenuator" evidence="4">
    <location>
        <begin position="110"/>
        <end position="262"/>
    </location>
</feature>
<evidence type="ECO:0000259" key="4">
    <source>
        <dbReference type="Pfam" id="PF03816"/>
    </source>
</evidence>
<keyword evidence="3" id="KW-1133">Transmembrane helix</keyword>
<evidence type="ECO:0000313" key="6">
    <source>
        <dbReference type="Proteomes" id="UP000502508"/>
    </source>
</evidence>
<dbReference type="KEGG" id="pfla:Pflav_055160"/>
<evidence type="ECO:0000256" key="1">
    <source>
        <dbReference type="ARBA" id="ARBA00006068"/>
    </source>
</evidence>
<sequence>MPRHPQVADPDSTETFEPTPEGGPGAEKPKRRRRTRRIVLICLLVVALLAGGGLLAGGLYVRSVEGSIERVDAFQDVPEESRPQKVVADAQNILILGSDSRDPENTSGSRSDTIILAHLPKGRGSAQMISIPRDLWVSVPKSKDGRHGGRDAKINAAFAWGGIPLMVQTVEKYTGVRIDHVAIIDFGGFQEIVDALGGVEIDVEQSFTSIHKPHRKFTKGPQTLDGAAALDYARERYAFRDGDFARMRHQQQLIKAVLDKAASGGLLTNPGRLNSFLRATADAVSVDETMSIFDTAADLRHLRSGNLTFLTSPNKGSGQVGSESVVLEDPQKAKALFEAVRRDAVQDVLNAGK</sequence>
<dbReference type="InterPro" id="IPR050922">
    <property type="entry name" value="LytR/CpsA/Psr_CW_biosynth"/>
</dbReference>
<dbReference type="EMBL" id="AP022870">
    <property type="protein sequence ID" value="BCB79106.1"/>
    <property type="molecule type" value="Genomic_DNA"/>
</dbReference>
<dbReference type="RefSeq" id="WP_173038943.1">
    <property type="nucleotide sequence ID" value="NZ_AP022870.1"/>
</dbReference>
<keyword evidence="3" id="KW-0472">Membrane</keyword>
<dbReference type="InterPro" id="IPR004474">
    <property type="entry name" value="LytR_CpsA_psr"/>
</dbReference>
<proteinExistence type="inferred from homology"/>
<comment type="similarity">
    <text evidence="1">Belongs to the LytR/CpsA/Psr (LCP) family.</text>
</comment>
<dbReference type="Gene3D" id="3.40.630.190">
    <property type="entry name" value="LCP protein"/>
    <property type="match status" value="1"/>
</dbReference>
<reference evidence="5 6" key="2">
    <citation type="submission" date="2020-03" db="EMBL/GenBank/DDBJ databases">
        <authorList>
            <person name="Ichikawa N."/>
            <person name="Kimura A."/>
            <person name="Kitahashi Y."/>
            <person name="Uohara A."/>
        </authorList>
    </citation>
    <scope>NUCLEOTIDE SEQUENCE [LARGE SCALE GENOMIC DNA]</scope>
    <source>
        <strain evidence="5 6">NBRC 107702</strain>
    </source>
</reference>
<protein>
    <submittedName>
        <fullName evidence="5">Transcriptional regulator</fullName>
    </submittedName>
</protein>
<gene>
    <name evidence="5" type="ORF">Pflav_055160</name>
</gene>